<feature type="region of interest" description="Disordered" evidence="1">
    <location>
        <begin position="1"/>
        <end position="23"/>
    </location>
</feature>
<sequence>MSEAKGVGGERGMEEEVRAAATAPAATDVTLESICDQTIMESMLENVNPRVETKRYIVSDELGTIYEHIESRWADVCAKLQADLNGKYEQFFADCRCCLESEPGECERDQLRHEMADARRELIAEMKEVFRSTCEQFDDWRMHYLERELQLSCSALQGGDRFRVLAAVLRYEILQGLPEIEKRTRERAAALWKELVEQKWIDVDVLFHA</sequence>
<reference evidence="2" key="1">
    <citation type="journal article" date="2020" name="Cell">
        <title>Large-Scale Comparative Analyses of Tick Genomes Elucidate Their Genetic Diversity and Vector Capacities.</title>
        <authorList>
            <consortium name="Tick Genome and Microbiome Consortium (TIGMIC)"/>
            <person name="Jia N."/>
            <person name="Wang J."/>
            <person name="Shi W."/>
            <person name="Du L."/>
            <person name="Sun Y."/>
            <person name="Zhan W."/>
            <person name="Jiang J.F."/>
            <person name="Wang Q."/>
            <person name="Zhang B."/>
            <person name="Ji P."/>
            <person name="Bell-Sakyi L."/>
            <person name="Cui X.M."/>
            <person name="Yuan T.T."/>
            <person name="Jiang B.G."/>
            <person name="Yang W.F."/>
            <person name="Lam T.T."/>
            <person name="Chang Q.C."/>
            <person name="Ding S.J."/>
            <person name="Wang X.J."/>
            <person name="Zhu J.G."/>
            <person name="Ruan X.D."/>
            <person name="Zhao L."/>
            <person name="Wei J.T."/>
            <person name="Ye R.Z."/>
            <person name="Que T.C."/>
            <person name="Du C.H."/>
            <person name="Zhou Y.H."/>
            <person name="Cheng J.X."/>
            <person name="Dai P.F."/>
            <person name="Guo W.B."/>
            <person name="Han X.H."/>
            <person name="Huang E.J."/>
            <person name="Li L.F."/>
            <person name="Wei W."/>
            <person name="Gao Y.C."/>
            <person name="Liu J.Z."/>
            <person name="Shao H.Z."/>
            <person name="Wang X."/>
            <person name="Wang C.C."/>
            <person name="Yang T.C."/>
            <person name="Huo Q.B."/>
            <person name="Li W."/>
            <person name="Chen H.Y."/>
            <person name="Chen S.E."/>
            <person name="Zhou L.G."/>
            <person name="Ni X.B."/>
            <person name="Tian J.H."/>
            <person name="Sheng Y."/>
            <person name="Liu T."/>
            <person name="Pan Y.S."/>
            <person name="Xia L.Y."/>
            <person name="Li J."/>
            <person name="Zhao F."/>
            <person name="Cao W.C."/>
        </authorList>
    </citation>
    <scope>NUCLEOTIDE SEQUENCE</scope>
    <source>
        <strain evidence="2">Rmic-2018</strain>
    </source>
</reference>
<gene>
    <name evidence="2" type="ORF">HPB51_010813</name>
</gene>
<feature type="compositionally biased region" description="Gly residues" evidence="1">
    <location>
        <begin position="1"/>
        <end position="10"/>
    </location>
</feature>
<accession>A0A9J6DLI4</accession>
<dbReference type="AlphaFoldDB" id="A0A9J6DLI4"/>
<dbReference type="EMBL" id="JABSTU010000008">
    <property type="protein sequence ID" value="KAH8023037.1"/>
    <property type="molecule type" value="Genomic_DNA"/>
</dbReference>
<proteinExistence type="predicted"/>
<protein>
    <submittedName>
        <fullName evidence="2">Uncharacterized protein</fullName>
    </submittedName>
</protein>
<reference evidence="2" key="2">
    <citation type="submission" date="2021-09" db="EMBL/GenBank/DDBJ databases">
        <authorList>
            <person name="Jia N."/>
            <person name="Wang J."/>
            <person name="Shi W."/>
            <person name="Du L."/>
            <person name="Sun Y."/>
            <person name="Zhan W."/>
            <person name="Jiang J."/>
            <person name="Wang Q."/>
            <person name="Zhang B."/>
            <person name="Ji P."/>
            <person name="Sakyi L.B."/>
            <person name="Cui X."/>
            <person name="Yuan T."/>
            <person name="Jiang B."/>
            <person name="Yang W."/>
            <person name="Lam T.T.-Y."/>
            <person name="Chang Q."/>
            <person name="Ding S."/>
            <person name="Wang X."/>
            <person name="Zhu J."/>
            <person name="Ruan X."/>
            <person name="Zhao L."/>
            <person name="Wei J."/>
            <person name="Que T."/>
            <person name="Du C."/>
            <person name="Cheng J."/>
            <person name="Dai P."/>
            <person name="Han X."/>
            <person name="Huang E."/>
            <person name="Gao Y."/>
            <person name="Liu J."/>
            <person name="Shao H."/>
            <person name="Ye R."/>
            <person name="Li L."/>
            <person name="Wei W."/>
            <person name="Wang X."/>
            <person name="Wang C."/>
            <person name="Huo Q."/>
            <person name="Li W."/>
            <person name="Guo W."/>
            <person name="Chen H."/>
            <person name="Chen S."/>
            <person name="Zhou L."/>
            <person name="Zhou L."/>
            <person name="Ni X."/>
            <person name="Tian J."/>
            <person name="Zhou Y."/>
            <person name="Sheng Y."/>
            <person name="Liu T."/>
            <person name="Pan Y."/>
            <person name="Xia L."/>
            <person name="Li J."/>
            <person name="Zhao F."/>
            <person name="Cao W."/>
        </authorList>
    </citation>
    <scope>NUCLEOTIDE SEQUENCE</scope>
    <source>
        <strain evidence="2">Rmic-2018</strain>
        <tissue evidence="2">Larvae</tissue>
    </source>
</reference>
<organism evidence="2 3">
    <name type="scientific">Rhipicephalus microplus</name>
    <name type="common">Cattle tick</name>
    <name type="synonym">Boophilus microplus</name>
    <dbReference type="NCBI Taxonomy" id="6941"/>
    <lineage>
        <taxon>Eukaryota</taxon>
        <taxon>Metazoa</taxon>
        <taxon>Ecdysozoa</taxon>
        <taxon>Arthropoda</taxon>
        <taxon>Chelicerata</taxon>
        <taxon>Arachnida</taxon>
        <taxon>Acari</taxon>
        <taxon>Parasitiformes</taxon>
        <taxon>Ixodida</taxon>
        <taxon>Ixodoidea</taxon>
        <taxon>Ixodidae</taxon>
        <taxon>Rhipicephalinae</taxon>
        <taxon>Rhipicephalus</taxon>
        <taxon>Boophilus</taxon>
    </lineage>
</organism>
<evidence type="ECO:0000256" key="1">
    <source>
        <dbReference type="SAM" id="MobiDB-lite"/>
    </source>
</evidence>
<keyword evidence="3" id="KW-1185">Reference proteome</keyword>
<name>A0A9J6DLI4_RHIMP</name>
<evidence type="ECO:0000313" key="2">
    <source>
        <dbReference type="EMBL" id="KAH8023037.1"/>
    </source>
</evidence>
<evidence type="ECO:0000313" key="3">
    <source>
        <dbReference type="Proteomes" id="UP000821866"/>
    </source>
</evidence>
<dbReference type="Proteomes" id="UP000821866">
    <property type="component" value="Chromosome 6"/>
</dbReference>
<comment type="caution">
    <text evidence="2">The sequence shown here is derived from an EMBL/GenBank/DDBJ whole genome shotgun (WGS) entry which is preliminary data.</text>
</comment>